<dbReference type="Proteomes" id="UP000494301">
    <property type="component" value="Unassembled WGS sequence"/>
</dbReference>
<organism evidence="1 2">
    <name type="scientific">Burkholderia aenigmatica</name>
    <dbReference type="NCBI Taxonomy" id="2015348"/>
    <lineage>
        <taxon>Bacteria</taxon>
        <taxon>Pseudomonadati</taxon>
        <taxon>Pseudomonadota</taxon>
        <taxon>Betaproteobacteria</taxon>
        <taxon>Burkholderiales</taxon>
        <taxon>Burkholderiaceae</taxon>
        <taxon>Burkholderia</taxon>
        <taxon>Burkholderia cepacia complex</taxon>
    </lineage>
</organism>
<proteinExistence type="predicted"/>
<dbReference type="EMBL" id="CABWIL020000038">
    <property type="protein sequence ID" value="CAB3973227.1"/>
    <property type="molecule type" value="Genomic_DNA"/>
</dbReference>
<gene>
    <name evidence="1" type="ORF">BLA3211_07383</name>
</gene>
<dbReference type="RefSeq" id="WP_236027712.1">
    <property type="nucleotide sequence ID" value="NZ_CABWIL020000038.1"/>
</dbReference>
<protein>
    <submittedName>
        <fullName evidence="1">Uncharacterized protein</fullName>
    </submittedName>
</protein>
<dbReference type="AlphaFoldDB" id="A0A6J5JPY6"/>
<accession>A0A6J5JPY6</accession>
<evidence type="ECO:0000313" key="2">
    <source>
        <dbReference type="Proteomes" id="UP000494301"/>
    </source>
</evidence>
<reference evidence="1 2" key="1">
    <citation type="submission" date="2020-04" db="EMBL/GenBank/DDBJ databases">
        <authorList>
            <person name="Depoorter E."/>
        </authorList>
    </citation>
    <scope>NUCLEOTIDE SEQUENCE [LARGE SCALE GENOMIC DNA]</scope>
    <source>
        <strain evidence="1 2">BCC0217</strain>
    </source>
</reference>
<evidence type="ECO:0000313" key="1">
    <source>
        <dbReference type="EMBL" id="CAB3973227.1"/>
    </source>
</evidence>
<name>A0A6J5JPY6_9BURK</name>
<sequence length="579" mass="64578">MEINSVLQIATGKLFTRPAGRENLLRGMLYTNAILARDNAVETAAGRLLPSSSYSIRPTVLVYEFTERMEGEEQGPGVLVSSTVDPYLQDYSVVVSFALNCVCTPDVDLARRLTAGQRGLATMVAPQTLVRRFFDREIWCQAGDLKFLEEFVEKLIGLPRRTFLGVMRALRTYINGMHRIADDLELAYTLLVASVESLAQDFDGHESDWDSFDERKRKAVDEALSGADEAIAQRVRAALLSVEHVALARRFREFAMAHTLPAYFRQALSTASGPLLGRSDLVEALGTAYQSRSKYVHQLRRLPDVVTMGHGYSETSIEERATHLTLQGLSRLMREVIIEFVMRQPTVQHEPYNYRLERSGVVQVRMAPQYWVGHAVGDIAKSGRDKLEGFLQQLASWLLREPDAVVTDLRPVLAAAREIVPRLEKRLRLPYLALHALFNMHVARQDLAEMPPPIEALIQEELGEPSSEALVAHALSGQTVPWSLETHRAALNTYLRRRSAANGLRFPRLFEAALTLELAERLRGLGDMDGCRGVVALAVENHPGHTGLLAAEAKMLPDVPISWRDIMLPAAEEVQAQSA</sequence>